<dbReference type="Proteomes" id="UP000823895">
    <property type="component" value="Unassembled WGS sequence"/>
</dbReference>
<proteinExistence type="predicted"/>
<dbReference type="AlphaFoldDB" id="A0A9D2P4Z5"/>
<evidence type="ECO:0000313" key="1">
    <source>
        <dbReference type="EMBL" id="HJC44376.1"/>
    </source>
</evidence>
<name>A0A9D2P4Z5_9FIRM</name>
<reference evidence="1" key="2">
    <citation type="submission" date="2021-04" db="EMBL/GenBank/DDBJ databases">
        <authorList>
            <person name="Gilroy R."/>
        </authorList>
    </citation>
    <scope>NUCLEOTIDE SEQUENCE</scope>
    <source>
        <strain evidence="1">CHK165-2605</strain>
    </source>
</reference>
<reference evidence="1" key="1">
    <citation type="journal article" date="2021" name="PeerJ">
        <title>Extensive microbial diversity within the chicken gut microbiome revealed by metagenomics and culture.</title>
        <authorList>
            <person name="Gilroy R."/>
            <person name="Ravi A."/>
            <person name="Getino M."/>
            <person name="Pursley I."/>
            <person name="Horton D.L."/>
            <person name="Alikhan N.F."/>
            <person name="Baker D."/>
            <person name="Gharbi K."/>
            <person name="Hall N."/>
            <person name="Watson M."/>
            <person name="Adriaenssens E.M."/>
            <person name="Foster-Nyarko E."/>
            <person name="Jarju S."/>
            <person name="Secka A."/>
            <person name="Antonio M."/>
            <person name="Oren A."/>
            <person name="Chaudhuri R.R."/>
            <person name="La Ragione R."/>
            <person name="Hildebrand F."/>
            <person name="Pallen M.J."/>
        </authorList>
    </citation>
    <scope>NUCLEOTIDE SEQUENCE</scope>
    <source>
        <strain evidence="1">CHK165-2605</strain>
    </source>
</reference>
<sequence length="95" mass="10638">AEELVAEVNGMVWSCRVPAGDWLSFENRHTIVNSRNLGNAVEARVISPFAPCADCGQTEPTLEDLYLKCFADEQSLDVRNLSDKNMRVGRRGKRL</sequence>
<organism evidence="1 2">
    <name type="scientific">Candidatus Mediterraneibacter gallistercoris</name>
    <dbReference type="NCBI Taxonomy" id="2838671"/>
    <lineage>
        <taxon>Bacteria</taxon>
        <taxon>Bacillati</taxon>
        <taxon>Bacillota</taxon>
        <taxon>Clostridia</taxon>
        <taxon>Lachnospirales</taxon>
        <taxon>Lachnospiraceae</taxon>
        <taxon>Mediterraneibacter</taxon>
    </lineage>
</organism>
<protein>
    <submittedName>
        <fullName evidence="1">Uncharacterized protein</fullName>
    </submittedName>
</protein>
<dbReference type="EMBL" id="DWWI01000254">
    <property type="protein sequence ID" value="HJC44376.1"/>
    <property type="molecule type" value="Genomic_DNA"/>
</dbReference>
<gene>
    <name evidence="1" type="ORF">H9756_12015</name>
</gene>
<feature type="non-terminal residue" evidence="1">
    <location>
        <position position="1"/>
    </location>
</feature>
<accession>A0A9D2P4Z5</accession>
<evidence type="ECO:0000313" key="2">
    <source>
        <dbReference type="Proteomes" id="UP000823895"/>
    </source>
</evidence>
<comment type="caution">
    <text evidence="1">The sequence shown here is derived from an EMBL/GenBank/DDBJ whole genome shotgun (WGS) entry which is preliminary data.</text>
</comment>